<proteinExistence type="predicted"/>
<feature type="compositionally biased region" description="Polar residues" evidence="1">
    <location>
        <begin position="1"/>
        <end position="10"/>
    </location>
</feature>
<feature type="region of interest" description="Disordered" evidence="1">
    <location>
        <begin position="1"/>
        <end position="30"/>
    </location>
</feature>
<comment type="caution">
    <text evidence="2">The sequence shown here is derived from an EMBL/GenBank/DDBJ whole genome shotgun (WGS) entry which is preliminary data.</text>
</comment>
<dbReference type="EMBL" id="CAJNOK010008364">
    <property type="protein sequence ID" value="CAF1061529.1"/>
    <property type="molecule type" value="Genomic_DNA"/>
</dbReference>
<sequence>MAITPSTHRQPTADPVYPPTIGPRAGPRKAALANTDIPRPLCDAGNISATVPPAFVRGEEPNAPAKNRRMSSV</sequence>
<protein>
    <submittedName>
        <fullName evidence="2">Uncharacterized protein</fullName>
    </submittedName>
</protein>
<dbReference type="AlphaFoldDB" id="A0A8S2DXF7"/>
<accession>A0A8S2DXF7</accession>
<evidence type="ECO:0000256" key="1">
    <source>
        <dbReference type="SAM" id="MobiDB-lite"/>
    </source>
</evidence>
<feature type="region of interest" description="Disordered" evidence="1">
    <location>
        <begin position="53"/>
        <end position="73"/>
    </location>
</feature>
<evidence type="ECO:0000313" key="3">
    <source>
        <dbReference type="EMBL" id="CAF3827029.1"/>
    </source>
</evidence>
<evidence type="ECO:0000313" key="4">
    <source>
        <dbReference type="Proteomes" id="UP000677228"/>
    </source>
</evidence>
<dbReference type="EMBL" id="CAJOBA010008379">
    <property type="protein sequence ID" value="CAF3827029.1"/>
    <property type="molecule type" value="Genomic_DNA"/>
</dbReference>
<dbReference type="Proteomes" id="UP000677228">
    <property type="component" value="Unassembled WGS sequence"/>
</dbReference>
<gene>
    <name evidence="2" type="ORF">OVA965_LOCUS17441</name>
    <name evidence="3" type="ORF">TMI583_LOCUS17452</name>
</gene>
<reference evidence="2" key="1">
    <citation type="submission" date="2021-02" db="EMBL/GenBank/DDBJ databases">
        <authorList>
            <person name="Nowell W R."/>
        </authorList>
    </citation>
    <scope>NUCLEOTIDE SEQUENCE</scope>
</reference>
<name>A0A8S2DXF7_9BILA</name>
<dbReference type="Proteomes" id="UP000682733">
    <property type="component" value="Unassembled WGS sequence"/>
</dbReference>
<organism evidence="2 4">
    <name type="scientific">Didymodactylos carnosus</name>
    <dbReference type="NCBI Taxonomy" id="1234261"/>
    <lineage>
        <taxon>Eukaryota</taxon>
        <taxon>Metazoa</taxon>
        <taxon>Spiralia</taxon>
        <taxon>Gnathifera</taxon>
        <taxon>Rotifera</taxon>
        <taxon>Eurotatoria</taxon>
        <taxon>Bdelloidea</taxon>
        <taxon>Philodinida</taxon>
        <taxon>Philodinidae</taxon>
        <taxon>Didymodactylos</taxon>
    </lineage>
</organism>
<evidence type="ECO:0000313" key="2">
    <source>
        <dbReference type="EMBL" id="CAF1061529.1"/>
    </source>
</evidence>